<dbReference type="Gene3D" id="1.10.1540.10">
    <property type="entry name" value="BEACH domain"/>
    <property type="match status" value="1"/>
</dbReference>
<protein>
    <recommendedName>
        <fullName evidence="1">BEACH domain-containing protein</fullName>
    </recommendedName>
</protein>
<dbReference type="InterPro" id="IPR050865">
    <property type="entry name" value="BEACH_Domain"/>
</dbReference>
<dbReference type="PANTHER" id="PTHR13743">
    <property type="entry name" value="BEIGE/BEACH-RELATED"/>
    <property type="match status" value="1"/>
</dbReference>
<proteinExistence type="predicted"/>
<gene>
    <name evidence="2" type="ORF">PTTT1_LOCUS26060</name>
</gene>
<dbReference type="SUPFAM" id="SSF81837">
    <property type="entry name" value="BEACH domain"/>
    <property type="match status" value="1"/>
</dbReference>
<reference evidence="2" key="1">
    <citation type="submission" date="2022-02" db="EMBL/GenBank/DDBJ databases">
        <authorList>
            <person name="Giguere J D."/>
        </authorList>
    </citation>
    <scope>NUCLEOTIDE SEQUENCE</scope>
    <source>
        <strain evidence="2">CCAP 1055/1</strain>
    </source>
</reference>
<evidence type="ECO:0000313" key="2">
    <source>
        <dbReference type="EMBL" id="CAG9284473.1"/>
    </source>
</evidence>
<feature type="domain" description="BEACH" evidence="1">
    <location>
        <begin position="1"/>
        <end position="231"/>
    </location>
</feature>
<dbReference type="Proteomes" id="UP000836788">
    <property type="component" value="Chromosome 2"/>
</dbReference>
<dbReference type="AlphaFoldDB" id="A0A8J9X5H5"/>
<organism evidence="2">
    <name type="scientific">Phaeodactylum tricornutum</name>
    <name type="common">Diatom</name>
    <dbReference type="NCBI Taxonomy" id="2850"/>
    <lineage>
        <taxon>Eukaryota</taxon>
        <taxon>Sar</taxon>
        <taxon>Stramenopiles</taxon>
        <taxon>Ochrophyta</taxon>
        <taxon>Bacillariophyta</taxon>
        <taxon>Bacillariophyceae</taxon>
        <taxon>Bacillariophycidae</taxon>
        <taxon>Naviculales</taxon>
        <taxon>Phaeodactylaceae</taxon>
        <taxon>Phaeodactylum</taxon>
    </lineage>
</organism>
<dbReference type="InterPro" id="IPR036372">
    <property type="entry name" value="BEACH_dom_sf"/>
</dbReference>
<evidence type="ECO:0000259" key="1">
    <source>
        <dbReference type="PROSITE" id="PS50197"/>
    </source>
</evidence>
<name>A0A8J9X5H5_PHATR</name>
<dbReference type="Pfam" id="PF02138">
    <property type="entry name" value="Beach"/>
    <property type="match status" value="1"/>
</dbReference>
<dbReference type="InterPro" id="IPR000409">
    <property type="entry name" value="BEACH_dom"/>
</dbReference>
<dbReference type="CDD" id="cd06071">
    <property type="entry name" value="Beach"/>
    <property type="match status" value="1"/>
</dbReference>
<feature type="non-terminal residue" evidence="2">
    <location>
        <position position="231"/>
    </location>
</feature>
<feature type="non-terminal residue" evidence="2">
    <location>
        <position position="1"/>
    </location>
</feature>
<dbReference type="SMART" id="SM01026">
    <property type="entry name" value="Beach"/>
    <property type="match status" value="1"/>
</dbReference>
<sequence length="231" mass="26718">ISNYEYLLAVNSAAGRSFHDLSRYPVFPWVVADYDSAKLDLNDEKTFRDLSKPVGALNEHRLQYFRTRLEGMEDMEEAFLYGTHYSAPGYVLFYLARSMPEHMLCLQNGKFDAPDRMFDSIKRCFNCALTNHADVKELIPEFYNAHHDFDFLINARGLQLGAMQNGDRVNDVELPPWARSARDFIKKNRSALESEICTRQLPRWIDLIFGCKSRGEGALQAMNLFHRTAYL</sequence>
<dbReference type="EMBL" id="OU594943">
    <property type="protein sequence ID" value="CAG9284473.1"/>
    <property type="molecule type" value="Genomic_DNA"/>
</dbReference>
<dbReference type="PANTHER" id="PTHR13743:SF123">
    <property type="entry name" value="PROTEIN FAN"/>
    <property type="match status" value="1"/>
</dbReference>
<dbReference type="PROSITE" id="PS50197">
    <property type="entry name" value="BEACH"/>
    <property type="match status" value="1"/>
</dbReference>
<accession>A0A8J9X5H5</accession>